<dbReference type="InterPro" id="IPR036388">
    <property type="entry name" value="WH-like_DNA-bd_sf"/>
</dbReference>
<feature type="domain" description="HTH lysR-type" evidence="5">
    <location>
        <begin position="1"/>
        <end position="58"/>
    </location>
</feature>
<dbReference type="OrthoDB" id="9785745at2"/>
<keyword evidence="3 6" id="KW-0238">DNA-binding</keyword>
<dbReference type="InterPro" id="IPR000847">
    <property type="entry name" value="LysR_HTH_N"/>
</dbReference>
<evidence type="ECO:0000256" key="3">
    <source>
        <dbReference type="ARBA" id="ARBA00023125"/>
    </source>
</evidence>
<evidence type="ECO:0000256" key="2">
    <source>
        <dbReference type="ARBA" id="ARBA00023015"/>
    </source>
</evidence>
<dbReference type="InterPro" id="IPR036390">
    <property type="entry name" value="WH_DNA-bd_sf"/>
</dbReference>
<dbReference type="Gene3D" id="1.10.10.10">
    <property type="entry name" value="Winged helix-like DNA-binding domain superfamily/Winged helix DNA-binding domain"/>
    <property type="match status" value="1"/>
</dbReference>
<dbReference type="PANTHER" id="PTHR30126:SF100">
    <property type="entry name" value="LYSR-FAMILY TRANSCRIPTIONAL REGULATOR"/>
    <property type="match status" value="1"/>
</dbReference>
<dbReference type="PANTHER" id="PTHR30126">
    <property type="entry name" value="HTH-TYPE TRANSCRIPTIONAL REGULATOR"/>
    <property type="match status" value="1"/>
</dbReference>
<dbReference type="CDD" id="cd05466">
    <property type="entry name" value="PBP2_LTTR_substrate"/>
    <property type="match status" value="1"/>
</dbReference>
<comment type="similarity">
    <text evidence="1">Belongs to the LysR transcriptional regulatory family.</text>
</comment>
<dbReference type="InterPro" id="IPR005119">
    <property type="entry name" value="LysR_subst-bd"/>
</dbReference>
<dbReference type="SUPFAM" id="SSF53850">
    <property type="entry name" value="Periplasmic binding protein-like II"/>
    <property type="match status" value="1"/>
</dbReference>
<evidence type="ECO:0000259" key="5">
    <source>
        <dbReference type="PROSITE" id="PS50931"/>
    </source>
</evidence>
<keyword evidence="7" id="KW-1185">Reference proteome</keyword>
<dbReference type="Pfam" id="PF00126">
    <property type="entry name" value="HTH_1"/>
    <property type="match status" value="1"/>
</dbReference>
<keyword evidence="2" id="KW-0805">Transcription regulation</keyword>
<dbReference type="Proteomes" id="UP000241639">
    <property type="component" value="Unassembled WGS sequence"/>
</dbReference>
<dbReference type="AlphaFoldDB" id="A0A2T4ZD82"/>
<dbReference type="GO" id="GO:0000976">
    <property type="term" value="F:transcription cis-regulatory region binding"/>
    <property type="evidence" value="ECO:0007669"/>
    <property type="project" value="TreeGrafter"/>
</dbReference>
<protein>
    <submittedName>
        <fullName evidence="6">DNA-binding transcriptional LysR family regulator</fullName>
    </submittedName>
</protein>
<keyword evidence="4" id="KW-0804">Transcription</keyword>
<dbReference type="SUPFAM" id="SSF46785">
    <property type="entry name" value="Winged helix' DNA-binding domain"/>
    <property type="match status" value="1"/>
</dbReference>
<accession>A0A2T4ZD82</accession>
<evidence type="ECO:0000256" key="4">
    <source>
        <dbReference type="ARBA" id="ARBA00023163"/>
    </source>
</evidence>
<organism evidence="6 7">
    <name type="scientific">Desmospora activa DSM 45169</name>
    <dbReference type="NCBI Taxonomy" id="1121389"/>
    <lineage>
        <taxon>Bacteria</taxon>
        <taxon>Bacillati</taxon>
        <taxon>Bacillota</taxon>
        <taxon>Bacilli</taxon>
        <taxon>Bacillales</taxon>
        <taxon>Thermoactinomycetaceae</taxon>
        <taxon>Desmospora</taxon>
    </lineage>
</organism>
<gene>
    <name evidence="6" type="ORF">C8J48_2474</name>
</gene>
<dbReference type="EMBL" id="PZZP01000001">
    <property type="protein sequence ID" value="PTM59840.1"/>
    <property type="molecule type" value="Genomic_DNA"/>
</dbReference>
<dbReference type="RefSeq" id="WP_107727145.1">
    <property type="nucleotide sequence ID" value="NZ_PZZP01000001.1"/>
</dbReference>
<dbReference type="PRINTS" id="PR00039">
    <property type="entry name" value="HTHLYSR"/>
</dbReference>
<evidence type="ECO:0000256" key="1">
    <source>
        <dbReference type="ARBA" id="ARBA00009437"/>
    </source>
</evidence>
<evidence type="ECO:0000313" key="6">
    <source>
        <dbReference type="EMBL" id="PTM59840.1"/>
    </source>
</evidence>
<dbReference type="Pfam" id="PF03466">
    <property type="entry name" value="LysR_substrate"/>
    <property type="match status" value="1"/>
</dbReference>
<sequence>MELRHLITFRTIVDVGGFKKAAEELGYAQSSITTHIKELEKELGTPLFDRFGKNITLTQTGKRFLPYAVDIIQLYSKSKETIDDTDEPSGQLTVGASESAMIHWIPTVISTFMKDYPKVELILKSLDYPDVSAQLSKGDIDLAILVETSPWSPKELTVKKLKEEKLVLVQSAKNGTAIKDRTMLYMEQACSWRSIFENHVQIEGKTSITKVELASIEAIKQCVSCGLGTSLLPHFTVKDELESGELKAIEADVPNNAIALYAAFHKNKWITRSLDAFLNVLTKRS</sequence>
<name>A0A2T4ZD82_9BACL</name>
<evidence type="ECO:0000313" key="7">
    <source>
        <dbReference type="Proteomes" id="UP000241639"/>
    </source>
</evidence>
<dbReference type="PROSITE" id="PS50931">
    <property type="entry name" value="HTH_LYSR"/>
    <property type="match status" value="1"/>
</dbReference>
<dbReference type="Gene3D" id="3.40.190.290">
    <property type="match status" value="1"/>
</dbReference>
<comment type="caution">
    <text evidence="6">The sequence shown here is derived from an EMBL/GenBank/DDBJ whole genome shotgun (WGS) entry which is preliminary data.</text>
</comment>
<reference evidence="6 7" key="1">
    <citation type="submission" date="2018-04" db="EMBL/GenBank/DDBJ databases">
        <title>Genomic Encyclopedia of Archaeal and Bacterial Type Strains, Phase II (KMG-II): from individual species to whole genera.</title>
        <authorList>
            <person name="Goeker M."/>
        </authorList>
    </citation>
    <scope>NUCLEOTIDE SEQUENCE [LARGE SCALE GENOMIC DNA]</scope>
    <source>
        <strain evidence="6 7">DSM 45169</strain>
    </source>
</reference>
<proteinExistence type="inferred from homology"/>
<dbReference type="FunFam" id="1.10.10.10:FF:000001">
    <property type="entry name" value="LysR family transcriptional regulator"/>
    <property type="match status" value="1"/>
</dbReference>
<dbReference type="GO" id="GO:0003700">
    <property type="term" value="F:DNA-binding transcription factor activity"/>
    <property type="evidence" value="ECO:0007669"/>
    <property type="project" value="InterPro"/>
</dbReference>